<gene>
    <name evidence="11" type="ORF">KCU76_g8512</name>
</gene>
<feature type="compositionally biased region" description="Basic and acidic residues" evidence="7">
    <location>
        <begin position="441"/>
        <end position="452"/>
    </location>
</feature>
<dbReference type="InterPro" id="IPR036097">
    <property type="entry name" value="HisK_dim/P_sf"/>
</dbReference>
<evidence type="ECO:0000259" key="10">
    <source>
        <dbReference type="PROSITE" id="PS50110"/>
    </source>
</evidence>
<dbReference type="SMART" id="SM00387">
    <property type="entry name" value="HATPase_c"/>
    <property type="match status" value="1"/>
</dbReference>
<dbReference type="Pfam" id="PF02518">
    <property type="entry name" value="HATPase_c"/>
    <property type="match status" value="1"/>
</dbReference>
<keyword evidence="4" id="KW-0808">Transferase</keyword>
<feature type="region of interest" description="Disordered" evidence="7">
    <location>
        <begin position="557"/>
        <end position="581"/>
    </location>
</feature>
<dbReference type="InterPro" id="IPR036890">
    <property type="entry name" value="HATPase_C_sf"/>
</dbReference>
<protein>
    <recommendedName>
        <fullName evidence="2">histidine kinase</fullName>
        <ecNumber evidence="2">2.7.13.3</ecNumber>
    </recommendedName>
</protein>
<organism evidence="11 12">
    <name type="scientific">Aureobasidium melanogenum</name>
    <name type="common">Aureobasidium pullulans var. melanogenum</name>
    <dbReference type="NCBI Taxonomy" id="46634"/>
    <lineage>
        <taxon>Eukaryota</taxon>
        <taxon>Fungi</taxon>
        <taxon>Dikarya</taxon>
        <taxon>Ascomycota</taxon>
        <taxon>Pezizomycotina</taxon>
        <taxon>Dothideomycetes</taxon>
        <taxon>Dothideomycetidae</taxon>
        <taxon>Dothideales</taxon>
        <taxon>Saccotheciaceae</taxon>
        <taxon>Aureobasidium</taxon>
    </lineage>
</organism>
<feature type="modified residue" description="4-aspartylphosphate" evidence="6">
    <location>
        <position position="1348"/>
    </location>
</feature>
<dbReference type="Gene3D" id="3.30.565.10">
    <property type="entry name" value="Histidine kinase-like ATPase, C-terminal domain"/>
    <property type="match status" value="1"/>
</dbReference>
<feature type="non-terminal residue" evidence="11">
    <location>
        <position position="1429"/>
    </location>
</feature>
<dbReference type="SUPFAM" id="SSF55781">
    <property type="entry name" value="GAF domain-like"/>
    <property type="match status" value="1"/>
</dbReference>
<evidence type="ECO:0000256" key="6">
    <source>
        <dbReference type="PROSITE-ProRule" id="PRU00169"/>
    </source>
</evidence>
<dbReference type="InterPro" id="IPR003594">
    <property type="entry name" value="HATPase_dom"/>
</dbReference>
<dbReference type="InterPro" id="IPR029016">
    <property type="entry name" value="GAF-like_dom_sf"/>
</dbReference>
<comment type="caution">
    <text evidence="11">The sequence shown here is derived from an EMBL/GenBank/DDBJ whole genome shotgun (WGS) entry which is preliminary data.</text>
</comment>
<feature type="region of interest" description="Disordered" evidence="7">
    <location>
        <begin position="633"/>
        <end position="670"/>
    </location>
</feature>
<feature type="region of interest" description="Disordered" evidence="7">
    <location>
        <begin position="436"/>
        <end position="509"/>
    </location>
</feature>
<dbReference type="Gene3D" id="3.40.50.2300">
    <property type="match status" value="1"/>
</dbReference>
<dbReference type="EMBL" id="JAHFXF010000329">
    <property type="protein sequence ID" value="KAG9689960.1"/>
    <property type="molecule type" value="Genomic_DNA"/>
</dbReference>
<dbReference type="InterPro" id="IPR005467">
    <property type="entry name" value="His_kinase_dom"/>
</dbReference>
<evidence type="ECO:0000256" key="3">
    <source>
        <dbReference type="ARBA" id="ARBA00022553"/>
    </source>
</evidence>
<evidence type="ECO:0000256" key="1">
    <source>
        <dbReference type="ARBA" id="ARBA00000085"/>
    </source>
</evidence>
<dbReference type="InterPro" id="IPR003661">
    <property type="entry name" value="HisK_dim/P_dom"/>
</dbReference>
<dbReference type="InterPro" id="IPR003018">
    <property type="entry name" value="GAF"/>
</dbReference>
<feature type="region of interest" description="Disordered" evidence="7">
    <location>
        <begin position="67"/>
        <end position="116"/>
    </location>
</feature>
<reference evidence="11" key="2">
    <citation type="submission" date="2021-08" db="EMBL/GenBank/DDBJ databases">
        <authorList>
            <person name="Gostincar C."/>
            <person name="Sun X."/>
            <person name="Song Z."/>
            <person name="Gunde-Cimerman N."/>
        </authorList>
    </citation>
    <scope>NUCLEOTIDE SEQUENCE</scope>
    <source>
        <strain evidence="11">EXF-9911</strain>
    </source>
</reference>
<evidence type="ECO:0000256" key="4">
    <source>
        <dbReference type="ARBA" id="ARBA00022679"/>
    </source>
</evidence>
<dbReference type="PANTHER" id="PTHR43047:SF72">
    <property type="entry name" value="OSMOSENSING HISTIDINE PROTEIN KINASE SLN1"/>
    <property type="match status" value="1"/>
</dbReference>
<dbReference type="GO" id="GO:0009927">
    <property type="term" value="F:histidine phosphotransfer kinase activity"/>
    <property type="evidence" value="ECO:0007669"/>
    <property type="project" value="TreeGrafter"/>
</dbReference>
<dbReference type="SUPFAM" id="SSF55874">
    <property type="entry name" value="ATPase domain of HSP90 chaperone/DNA topoisomerase II/histidine kinase"/>
    <property type="match status" value="1"/>
</dbReference>
<proteinExistence type="predicted"/>
<dbReference type="EC" id="2.7.13.3" evidence="2"/>
<evidence type="ECO:0000256" key="2">
    <source>
        <dbReference type="ARBA" id="ARBA00012438"/>
    </source>
</evidence>
<dbReference type="PROSITE" id="PS50109">
    <property type="entry name" value="HIS_KIN"/>
    <property type="match status" value="1"/>
</dbReference>
<dbReference type="InterPro" id="IPR001789">
    <property type="entry name" value="Sig_transdc_resp-reg_receiver"/>
</dbReference>
<feature type="compositionally biased region" description="Polar residues" evidence="7">
    <location>
        <begin position="485"/>
        <end position="500"/>
    </location>
</feature>
<dbReference type="FunFam" id="3.30.450.40:FF:000083">
    <property type="entry name" value="Sensor histidine kinase/response regulator, putative (AFU_orthologue AFUA_4G00660)"/>
    <property type="match status" value="1"/>
</dbReference>
<dbReference type="Gene3D" id="3.30.450.40">
    <property type="match status" value="1"/>
</dbReference>
<dbReference type="InterPro" id="IPR011006">
    <property type="entry name" value="CheY-like_superfamily"/>
</dbReference>
<dbReference type="Gene3D" id="1.10.287.130">
    <property type="match status" value="1"/>
</dbReference>
<dbReference type="SUPFAM" id="SSF47384">
    <property type="entry name" value="Homodimeric domain of signal transducing histidine kinase"/>
    <property type="match status" value="1"/>
</dbReference>
<comment type="catalytic activity">
    <reaction evidence="1">
        <text>ATP + protein L-histidine = ADP + protein N-phospho-L-histidine.</text>
        <dbReference type="EC" id="2.7.13.3"/>
    </reaction>
</comment>
<sequence>MVTTIVSLVVVVRMDSNALSPFWVITTYFGLYAAWLYRLSKSYRPATPESSSIPLVRLNPCDIEAQHTEQTGDSEVRGSSELLGRTNPGDVEDQQTPEQIGDSEVRGSSELLGRSRKTRPTREEFVVTCIVAFVAPAILTFCVTSESFFVPFLLILAPLSLFFVRCGYPVWEKISVKMATKPFRQHKAKERALTLQEREMHRFYQPWLDAQGTSANVASHVQDLADVDDFAINTLSDKGFRPLASRDTTLTAFAQLAALRLNVRRAMVSLIDSKHQYILAEATKTLSLVDDTRHAEGDALWLGTTSLAREDAVCQCSFTRQYTVQDDDGHTITATAAVMPDCRLDPDYKDKPYVIQEPGVRFYAGVPIKSRSGHNIGVYAVSHDAPREPLTYDELRFMQDIAVAVMDHLEWARDRVDRYKGERIVRGMADFIEGAPSMRAMKKESDKEEDHSAMVINNPDPTPQVDNDLKEDTVKRQSPKRADSSRSVNRPSLESRSQSFIRRREPKTDSLSKLLDRASRILRESTLAEGVVFFGPSGNNPSKPTLRSAMAARDRMSGTDDESTRHLAVDSPDVENSTDSDVATYPVRTSKILGLSLVNKKDSSLFHDTALDVLTLENYFKLYPNGKSLHFSEAGSGLSSEDDSASDGLSASDRSRSHPKSTSQKVIGKKKKIRMSHQQLLKNLPGVKNVIFLPLWDYVEEKMVAGCFLWTSSTGRMMNLDDDLSYLRAFGNTIMSEVARMNALKDDRAKTTFIASMSHELRSPLHGILGSVEFLQETAADAYQSGLINSISTCGKTLLDTLDHVLDYAKINKLGRNRMKKDAKSNRLASATDSPSESLSISAEIDLGLVVEEVVEAVCAGHAFKKMHTGELKSHDGPVVTMSRHSSASKVPTADGGNIHDGEVAVLLDVSPRASWVVRTQPGALRRIIMNLLGNALKYTPKGWVAVSLRAQESAHPHKMDVVFRVVDSGKGMSEDFQKNRLFVPFSQEDTFQPGTGLGLSIVRQIVDSLGGTIDIKSVQNVGTEVDVRLSLAIAEPSASNSPNNEIASVAAKTKGLRLCLLDPNGEKERDQNDNISRLDTTLSEVCWGWFEMEVTRASSLQDADADLYMYTEPPSVEYLLEHHSVNQNRTGGGRGKEVPLIIVCLNASEAVGITSNHIKALSDLGRIVEVISQPCGPRKLAKVLGQCVRRMEETFNRPMVPDRQPKPEGLPHRSRLEDVGAASILGLPSVTLPRLNTYEERTESVKARELIRNADVEIPPSTAVSFPTINREEGNARETPSQTESGSIPHVLLVDDNPINLQLLVMFMKKHKLPYQEAVNGQEALDKYIEFGSGDPNKPRFDFVLMDISMPIMNGLESTRRIREFEVEQGFEKKATIIALTGLASAEAQADAESSGVDIYMAKPVKFQALRPLLVSKRPEKKAEEQQA</sequence>
<dbReference type="SUPFAM" id="SSF52172">
    <property type="entry name" value="CheY-like"/>
    <property type="match status" value="1"/>
</dbReference>
<keyword evidence="8" id="KW-1133">Transmembrane helix</keyword>
<dbReference type="CDD" id="cd00082">
    <property type="entry name" value="HisKA"/>
    <property type="match status" value="1"/>
</dbReference>
<dbReference type="SMART" id="SM00388">
    <property type="entry name" value="HisKA"/>
    <property type="match status" value="1"/>
</dbReference>
<dbReference type="Pfam" id="PF00072">
    <property type="entry name" value="Response_reg"/>
    <property type="match status" value="1"/>
</dbReference>
<evidence type="ECO:0000313" key="12">
    <source>
        <dbReference type="Proteomes" id="UP000779574"/>
    </source>
</evidence>
<feature type="domain" description="Response regulatory" evidence="10">
    <location>
        <begin position="1291"/>
        <end position="1419"/>
    </location>
</feature>
<dbReference type="PROSITE" id="PS50110">
    <property type="entry name" value="RESPONSE_REGULATORY"/>
    <property type="match status" value="1"/>
</dbReference>
<dbReference type="GO" id="GO:0000155">
    <property type="term" value="F:phosphorelay sensor kinase activity"/>
    <property type="evidence" value="ECO:0007669"/>
    <property type="project" value="InterPro"/>
</dbReference>
<keyword evidence="5" id="KW-0418">Kinase</keyword>
<dbReference type="Proteomes" id="UP000779574">
    <property type="component" value="Unassembled WGS sequence"/>
</dbReference>
<feature type="compositionally biased region" description="Basic and acidic residues" evidence="7">
    <location>
        <begin position="467"/>
        <end position="484"/>
    </location>
</feature>
<dbReference type="SMART" id="SM00448">
    <property type="entry name" value="REC"/>
    <property type="match status" value="1"/>
</dbReference>
<evidence type="ECO:0000256" key="8">
    <source>
        <dbReference type="SAM" id="Phobius"/>
    </source>
</evidence>
<keyword evidence="3 6" id="KW-0597">Phosphoprotein</keyword>
<accession>A0A9P8EHL5</accession>
<name>A0A9P8EHL5_AURME</name>
<dbReference type="CDD" id="cd17546">
    <property type="entry name" value="REC_hyHK_CKI1_RcsC-like"/>
    <property type="match status" value="1"/>
</dbReference>
<feature type="domain" description="Histidine kinase" evidence="9">
    <location>
        <begin position="756"/>
        <end position="1034"/>
    </location>
</feature>
<feature type="compositionally biased region" description="Basic and acidic residues" evidence="7">
    <location>
        <begin position="557"/>
        <end position="568"/>
    </location>
</feature>
<feature type="transmembrane region" description="Helical" evidence="8">
    <location>
        <begin position="20"/>
        <end position="37"/>
    </location>
</feature>
<dbReference type="GO" id="GO:0005886">
    <property type="term" value="C:plasma membrane"/>
    <property type="evidence" value="ECO:0007669"/>
    <property type="project" value="TreeGrafter"/>
</dbReference>
<reference evidence="11" key="1">
    <citation type="journal article" date="2021" name="J Fungi (Basel)">
        <title>Virulence traits and population genomics of the black yeast Aureobasidium melanogenum.</title>
        <authorList>
            <person name="Cernosa A."/>
            <person name="Sun X."/>
            <person name="Gostincar C."/>
            <person name="Fang C."/>
            <person name="Gunde-Cimerman N."/>
            <person name="Song Z."/>
        </authorList>
    </citation>
    <scope>NUCLEOTIDE SEQUENCE</scope>
    <source>
        <strain evidence="11">EXF-9911</strain>
    </source>
</reference>
<evidence type="ECO:0000259" key="9">
    <source>
        <dbReference type="PROSITE" id="PS50109"/>
    </source>
</evidence>
<dbReference type="OrthoDB" id="303614at2759"/>
<evidence type="ECO:0000256" key="5">
    <source>
        <dbReference type="ARBA" id="ARBA00022777"/>
    </source>
</evidence>
<dbReference type="FunFam" id="1.10.287.130:FF:000023">
    <property type="entry name" value="Sensor histidine kinase/response regulator, putative"/>
    <property type="match status" value="1"/>
</dbReference>
<dbReference type="PANTHER" id="PTHR43047">
    <property type="entry name" value="TWO-COMPONENT HISTIDINE PROTEIN KINASE"/>
    <property type="match status" value="1"/>
</dbReference>
<dbReference type="Pfam" id="PF00512">
    <property type="entry name" value="HisKA"/>
    <property type="match status" value="1"/>
</dbReference>
<evidence type="ECO:0000256" key="7">
    <source>
        <dbReference type="SAM" id="MobiDB-lite"/>
    </source>
</evidence>
<keyword evidence="8" id="KW-0472">Membrane</keyword>
<dbReference type="PRINTS" id="PR00344">
    <property type="entry name" value="BCTRLSENSOR"/>
</dbReference>
<dbReference type="Pfam" id="PF01590">
    <property type="entry name" value="GAF"/>
    <property type="match status" value="1"/>
</dbReference>
<feature type="transmembrane region" description="Helical" evidence="8">
    <location>
        <begin position="125"/>
        <end position="143"/>
    </location>
</feature>
<evidence type="ECO:0000313" key="11">
    <source>
        <dbReference type="EMBL" id="KAG9689960.1"/>
    </source>
</evidence>
<dbReference type="InterPro" id="IPR004358">
    <property type="entry name" value="Sig_transdc_His_kin-like_C"/>
</dbReference>
<keyword evidence="8" id="KW-0812">Transmembrane</keyword>